<accession>Z9JG31</accession>
<dbReference type="Proteomes" id="UP000020406">
    <property type="component" value="Unassembled WGS sequence"/>
</dbReference>
<evidence type="ECO:0000313" key="2">
    <source>
        <dbReference type="EMBL" id="EWS77129.1"/>
    </source>
</evidence>
<reference evidence="3" key="2">
    <citation type="submission" date="2021-11" db="EMBL/GenBank/DDBJ databases">
        <title>Genome sequence of Xylella taiwanensis PLS432.</title>
        <authorList>
            <person name="Weng L.-W."/>
            <person name="Su C.-C."/>
            <person name="Tsai C.-W."/>
            <person name="Kuo C.-H."/>
        </authorList>
    </citation>
    <scope>NUCLEOTIDE SEQUENCE</scope>
    <source>
        <strain evidence="3">PLS432</strain>
    </source>
</reference>
<keyword evidence="1" id="KW-0732">Signal</keyword>
<dbReference type="PATRIC" id="fig|1444770.3.peg.2944"/>
<name>Z9JG31_9GAMM</name>
<gene>
    <name evidence="2" type="ORF">AF72_12480</name>
    <name evidence="3" type="ORF">LPH55_03900</name>
</gene>
<dbReference type="eggNOG" id="ENOG50343TG">
    <property type="taxonomic scope" value="Bacteria"/>
</dbReference>
<evidence type="ECO:0000313" key="5">
    <source>
        <dbReference type="Proteomes" id="UP001430701"/>
    </source>
</evidence>
<dbReference type="AlphaFoldDB" id="Z9JG31"/>
<dbReference type="EMBL" id="JAJPPU010000002">
    <property type="protein sequence ID" value="MCD8472637.1"/>
    <property type="molecule type" value="Genomic_DNA"/>
</dbReference>
<dbReference type="OrthoDB" id="6894050at2"/>
<proteinExistence type="predicted"/>
<dbReference type="KEGG" id="xtw:AB672_11005"/>
<dbReference type="RefSeq" id="WP_038272792.1">
    <property type="nucleotide sequence ID" value="NZ_CP053627.1"/>
</dbReference>
<feature type="chain" id="PRO_5004991280" evidence="1">
    <location>
        <begin position="22"/>
        <end position="296"/>
    </location>
</feature>
<comment type="caution">
    <text evidence="2">The sequence shown here is derived from an EMBL/GenBank/DDBJ whole genome shotgun (WGS) entry which is preliminary data.</text>
</comment>
<evidence type="ECO:0000256" key="1">
    <source>
        <dbReference type="SAM" id="SignalP"/>
    </source>
</evidence>
<sequence>MKRVWTLFMVSVLFMAQSVSAVAPESEEDRFYTTAIEVPCPGEDFAAFLEKFSNDASIQREFTEYPLKKQALDLSAAPEVRKIIKYLESNQIQHPVLPLRAEREKKSLNITKIRPRYLNETRRAILTKPGKDDLMVYEFVKNGCWHLSSIDDRSLTGGNPKLHWADHIFPAMDDCTPYHFYFDEKSKRSSNGVLERKGYSPYKVDASFARYKVHEKFMGLDATEIAIPSNSNTHAMYMVAVPVSVQRLAAAVETSTGHRLAIAPPTFESPSGVAYLVEAGEHTSSVVCRVNDQGGF</sequence>
<evidence type="ECO:0000313" key="4">
    <source>
        <dbReference type="Proteomes" id="UP000020406"/>
    </source>
</evidence>
<dbReference type="GeneID" id="68901825"/>
<dbReference type="Gene3D" id="3.10.450.410">
    <property type="match status" value="1"/>
</dbReference>
<reference evidence="2 4" key="1">
    <citation type="journal article" date="2014" name="Genome Announc.">
        <title>Draft Genome Sequence of Xylella fastidiosa Pear Leaf Scorch Strain in Taiwan.</title>
        <authorList>
            <person name="Su C.C."/>
            <person name="Deng W.L."/>
            <person name="Jan F.J."/>
            <person name="Chang C.J."/>
            <person name="Huang H."/>
            <person name="Chen J."/>
        </authorList>
    </citation>
    <scope>NUCLEOTIDE SEQUENCE [LARGE SCALE GENOMIC DNA]</scope>
    <source>
        <strain evidence="2 4">PLS229</strain>
    </source>
</reference>
<feature type="signal peptide" evidence="1">
    <location>
        <begin position="1"/>
        <end position="21"/>
    </location>
</feature>
<dbReference type="STRING" id="1444770.AF72_12480"/>
<evidence type="ECO:0000313" key="3">
    <source>
        <dbReference type="EMBL" id="MCD8472637.1"/>
    </source>
</evidence>
<organism evidence="2 4">
    <name type="scientific">Xylella taiwanensis</name>
    <dbReference type="NCBI Taxonomy" id="1444770"/>
    <lineage>
        <taxon>Bacteria</taxon>
        <taxon>Pseudomonadati</taxon>
        <taxon>Pseudomonadota</taxon>
        <taxon>Gammaproteobacteria</taxon>
        <taxon>Lysobacterales</taxon>
        <taxon>Lysobacteraceae</taxon>
        <taxon>Xylella</taxon>
    </lineage>
</organism>
<protein>
    <submittedName>
        <fullName evidence="2">Uncharacterized protein</fullName>
    </submittedName>
</protein>
<dbReference type="Proteomes" id="UP001430701">
    <property type="component" value="Unassembled WGS sequence"/>
</dbReference>
<dbReference type="EMBL" id="JDSQ01000031">
    <property type="protein sequence ID" value="EWS77129.1"/>
    <property type="molecule type" value="Genomic_DNA"/>
</dbReference>
<keyword evidence="5" id="KW-1185">Reference proteome</keyword>